<dbReference type="InterPro" id="IPR036249">
    <property type="entry name" value="Thioredoxin-like_sf"/>
</dbReference>
<evidence type="ECO:0000256" key="1">
    <source>
        <dbReference type="ARBA" id="ARBA00010996"/>
    </source>
</evidence>
<dbReference type="PROSITE" id="PS51352">
    <property type="entry name" value="THIOREDOXIN_2"/>
    <property type="match status" value="1"/>
</dbReference>
<dbReference type="CDD" id="cd02968">
    <property type="entry name" value="SCO"/>
    <property type="match status" value="1"/>
</dbReference>
<dbReference type="Gene3D" id="3.40.30.10">
    <property type="entry name" value="Glutaredoxin"/>
    <property type="match status" value="1"/>
</dbReference>
<dbReference type="RefSeq" id="WP_280731897.1">
    <property type="nucleotide sequence ID" value="NZ_CP120367.1"/>
</dbReference>
<reference evidence="4 5" key="1">
    <citation type="submission" date="2023-03" db="EMBL/GenBank/DDBJ databases">
        <authorList>
            <person name="Kaur S."/>
            <person name="Espinosa-Saiz D."/>
            <person name="Velazquez E."/>
            <person name="Menendez E."/>
            <person name="diCenzo G.C."/>
        </authorList>
    </citation>
    <scope>NUCLEOTIDE SEQUENCE [LARGE SCALE GENOMIC DNA]</scope>
    <source>
        <strain evidence="4 5">LMG 27395</strain>
    </source>
</reference>
<dbReference type="SUPFAM" id="SSF52833">
    <property type="entry name" value="Thioredoxin-like"/>
    <property type="match status" value="1"/>
</dbReference>
<comment type="similarity">
    <text evidence="1">Belongs to the SCO1/2 family.</text>
</comment>
<evidence type="ECO:0000256" key="2">
    <source>
        <dbReference type="ARBA" id="ARBA00023008"/>
    </source>
</evidence>
<dbReference type="Proteomes" id="UP001235547">
    <property type="component" value="Chromosome 2"/>
</dbReference>
<dbReference type="InterPro" id="IPR003782">
    <property type="entry name" value="SCO1/SenC"/>
</dbReference>
<name>A0ABY8CV75_9HYPH</name>
<feature type="domain" description="Thioredoxin" evidence="3">
    <location>
        <begin position="38"/>
        <end position="205"/>
    </location>
</feature>
<dbReference type="Pfam" id="PF02630">
    <property type="entry name" value="SCO1-SenC"/>
    <property type="match status" value="1"/>
</dbReference>
<evidence type="ECO:0000313" key="5">
    <source>
        <dbReference type="Proteomes" id="UP001235547"/>
    </source>
</evidence>
<dbReference type="InterPro" id="IPR013766">
    <property type="entry name" value="Thioredoxin_domain"/>
</dbReference>
<protein>
    <submittedName>
        <fullName evidence="4">SCO family protein</fullName>
    </submittedName>
</protein>
<evidence type="ECO:0000313" key="4">
    <source>
        <dbReference type="EMBL" id="WEX81158.1"/>
    </source>
</evidence>
<gene>
    <name evidence="4" type="ORF">PYH38_000532</name>
</gene>
<dbReference type="PANTHER" id="PTHR12151">
    <property type="entry name" value="ELECTRON TRANSPORT PROTIN SCO1/SENC FAMILY MEMBER"/>
    <property type="match status" value="1"/>
</dbReference>
<accession>A0ABY8CV75</accession>
<keyword evidence="5" id="KW-1185">Reference proteome</keyword>
<dbReference type="PANTHER" id="PTHR12151:SF25">
    <property type="entry name" value="LINALOOL DEHYDRATASE_ISOMERASE DOMAIN-CONTAINING PROTEIN"/>
    <property type="match status" value="1"/>
</dbReference>
<organism evidence="4 5">
    <name type="scientific">Sinorhizobium numidicum</name>
    <dbReference type="NCBI Taxonomy" id="680248"/>
    <lineage>
        <taxon>Bacteria</taxon>
        <taxon>Pseudomonadati</taxon>
        <taxon>Pseudomonadota</taxon>
        <taxon>Alphaproteobacteria</taxon>
        <taxon>Hyphomicrobiales</taxon>
        <taxon>Rhizobiaceae</taxon>
        <taxon>Sinorhizobium/Ensifer group</taxon>
        <taxon>Sinorhizobium</taxon>
    </lineage>
</organism>
<dbReference type="EMBL" id="CP120370">
    <property type="protein sequence ID" value="WEX81158.1"/>
    <property type="molecule type" value="Genomic_DNA"/>
</dbReference>
<proteinExistence type="inferred from homology"/>
<evidence type="ECO:0000259" key="3">
    <source>
        <dbReference type="PROSITE" id="PS51352"/>
    </source>
</evidence>
<sequence length="205" mass="22155">MEGRFGQCNASAFTRAAFYRFISAAAFLIIIIAPVYAASPVTIGGPFSLIAPDGTTVTDASFRGKWMLVFFGYTHCPDTCPTTLSEIALALDRLGPDAAKVQPVFITVDPERDTPDVIGQYTGAIDRRILGLSGSQRQIAAVAQEYGAYSERHPSEGDPDDYVVHHSTYIYVMDPQGRFVRGLEAGTPGDAIADTLRRLMTKAGQ</sequence>
<keyword evidence="2" id="KW-0186">Copper</keyword>